<accession>A0AAE3JJQ0</accession>
<dbReference type="PANTHER" id="PTHR21310">
    <property type="entry name" value="AMINOGLYCOSIDE PHOSPHOTRANSFERASE-RELATED-RELATED"/>
    <property type="match status" value="1"/>
</dbReference>
<dbReference type="InterPro" id="IPR051678">
    <property type="entry name" value="AGP_Transferase"/>
</dbReference>
<comment type="caution">
    <text evidence="2">The sequence shown here is derived from an EMBL/GenBank/DDBJ whole genome shotgun (WGS) entry which is preliminary data.</text>
</comment>
<sequence length="315" mass="36566">MNETVIRNICLEEFNALPDSVKRNRVGIAAYVYTIEINDAKYVLKISETKELIDGSIYWLKKLESLALPIPKIVSANSGTSPCYFIMSYIPGRDLGLAYDGLSNEQKKTIAHELHRHQNALRTLPVAKGYGFLHSYEDQDNLKKSWRDVVENHIGRSERRIAENKIFSTDYIRRVRSFLPYFSGYFDGIKPEPFFDDATTKNVLIEQGRLSGIIDLDWICFGDRLYALALTTMSLLCMHADLEYVEYWKELEKPCEIQEQALVFYILVFCIDFMAEKGMRFNMDEEIKINNEEKAFLENVFESYYKTLQQITASI</sequence>
<dbReference type="Gene3D" id="3.90.1200.10">
    <property type="match status" value="1"/>
</dbReference>
<dbReference type="PANTHER" id="PTHR21310:SF15">
    <property type="entry name" value="AMINOGLYCOSIDE PHOSPHOTRANSFERASE DOMAIN-CONTAINING PROTEIN"/>
    <property type="match status" value="1"/>
</dbReference>
<dbReference type="Gene3D" id="3.30.200.150">
    <property type="match status" value="1"/>
</dbReference>
<protein>
    <submittedName>
        <fullName evidence="2">Phosphotransferase</fullName>
    </submittedName>
</protein>
<dbReference type="Pfam" id="PF01636">
    <property type="entry name" value="APH"/>
    <property type="match status" value="1"/>
</dbReference>
<proteinExistence type="predicted"/>
<evidence type="ECO:0000313" key="2">
    <source>
        <dbReference type="EMBL" id="MCD1654475.1"/>
    </source>
</evidence>
<gene>
    <name evidence="2" type="ORF">K7J14_07120</name>
</gene>
<evidence type="ECO:0000259" key="1">
    <source>
        <dbReference type="Pfam" id="PF01636"/>
    </source>
</evidence>
<keyword evidence="3" id="KW-1185">Reference proteome</keyword>
<dbReference type="InterPro" id="IPR011009">
    <property type="entry name" value="Kinase-like_dom_sf"/>
</dbReference>
<organism evidence="2 3">
    <name type="scientific">Teretinema zuelzerae</name>
    <dbReference type="NCBI Taxonomy" id="156"/>
    <lineage>
        <taxon>Bacteria</taxon>
        <taxon>Pseudomonadati</taxon>
        <taxon>Spirochaetota</taxon>
        <taxon>Spirochaetia</taxon>
        <taxon>Spirochaetales</taxon>
        <taxon>Treponemataceae</taxon>
        <taxon>Teretinema</taxon>
    </lineage>
</organism>
<dbReference type="Proteomes" id="UP001198163">
    <property type="component" value="Unassembled WGS sequence"/>
</dbReference>
<reference evidence="2" key="1">
    <citation type="submission" date="2021-08" db="EMBL/GenBank/DDBJ databases">
        <title>Comparative analyses of Brucepasteria parasyntrophica and Teretinema zuelzerae.</title>
        <authorList>
            <person name="Song Y."/>
            <person name="Brune A."/>
        </authorList>
    </citation>
    <scope>NUCLEOTIDE SEQUENCE</scope>
    <source>
        <strain evidence="2">DSM 1903</strain>
    </source>
</reference>
<evidence type="ECO:0000313" key="3">
    <source>
        <dbReference type="Proteomes" id="UP001198163"/>
    </source>
</evidence>
<dbReference type="RefSeq" id="WP_230754808.1">
    <property type="nucleotide sequence ID" value="NZ_JAINWA010000002.1"/>
</dbReference>
<dbReference type="AlphaFoldDB" id="A0AAE3JJQ0"/>
<name>A0AAE3JJQ0_9SPIR</name>
<dbReference type="InterPro" id="IPR002575">
    <property type="entry name" value="Aminoglycoside_PTrfase"/>
</dbReference>
<dbReference type="SUPFAM" id="SSF56112">
    <property type="entry name" value="Protein kinase-like (PK-like)"/>
    <property type="match status" value="1"/>
</dbReference>
<dbReference type="EMBL" id="JAINWA010000002">
    <property type="protein sequence ID" value="MCD1654475.1"/>
    <property type="molecule type" value="Genomic_DNA"/>
</dbReference>
<feature type="domain" description="Aminoglycoside phosphotransferase" evidence="1">
    <location>
        <begin position="21"/>
        <end position="248"/>
    </location>
</feature>